<dbReference type="Proteomes" id="UP001374535">
    <property type="component" value="Chromosome 1"/>
</dbReference>
<dbReference type="AlphaFoldDB" id="A0AAQ3P7U3"/>
<dbReference type="EMBL" id="CP144700">
    <property type="protein sequence ID" value="WVZ23741.1"/>
    <property type="molecule type" value="Genomic_DNA"/>
</dbReference>
<organism evidence="1 2">
    <name type="scientific">Vigna mungo</name>
    <name type="common">Black gram</name>
    <name type="synonym">Phaseolus mungo</name>
    <dbReference type="NCBI Taxonomy" id="3915"/>
    <lineage>
        <taxon>Eukaryota</taxon>
        <taxon>Viridiplantae</taxon>
        <taxon>Streptophyta</taxon>
        <taxon>Embryophyta</taxon>
        <taxon>Tracheophyta</taxon>
        <taxon>Spermatophyta</taxon>
        <taxon>Magnoliopsida</taxon>
        <taxon>eudicotyledons</taxon>
        <taxon>Gunneridae</taxon>
        <taxon>Pentapetalae</taxon>
        <taxon>rosids</taxon>
        <taxon>fabids</taxon>
        <taxon>Fabales</taxon>
        <taxon>Fabaceae</taxon>
        <taxon>Papilionoideae</taxon>
        <taxon>50 kb inversion clade</taxon>
        <taxon>NPAAA clade</taxon>
        <taxon>indigoferoid/millettioid clade</taxon>
        <taxon>Phaseoleae</taxon>
        <taxon>Vigna</taxon>
    </lineage>
</organism>
<accession>A0AAQ3P7U3</accession>
<name>A0AAQ3P7U3_VIGMU</name>
<protein>
    <submittedName>
        <fullName evidence="1">Uncharacterized protein</fullName>
    </submittedName>
</protein>
<reference evidence="1 2" key="1">
    <citation type="journal article" date="2023" name="Life. Sci Alliance">
        <title>Evolutionary insights into 3D genome organization and epigenetic landscape of Vigna mungo.</title>
        <authorList>
            <person name="Junaid A."/>
            <person name="Singh B."/>
            <person name="Bhatia S."/>
        </authorList>
    </citation>
    <scope>NUCLEOTIDE SEQUENCE [LARGE SCALE GENOMIC DNA]</scope>
    <source>
        <strain evidence="1">Urdbean</strain>
    </source>
</reference>
<proteinExistence type="predicted"/>
<evidence type="ECO:0000313" key="2">
    <source>
        <dbReference type="Proteomes" id="UP001374535"/>
    </source>
</evidence>
<keyword evidence="2" id="KW-1185">Reference proteome</keyword>
<evidence type="ECO:0000313" key="1">
    <source>
        <dbReference type="EMBL" id="WVZ23741.1"/>
    </source>
</evidence>
<sequence>MSSNCDDAVHIENTHPPLLPILYALLHQSGPITASIRRPRRRLSTQNLSGESATKLGSNNLKTMEGNDFWAERFRQPEGDVNNGVILLSVFFTDAFQPTTDLDPPVPANLDCQKDFSTGSRRRKKKKNKKLKGLCRYRRRRRRAQATSQREICDLRIRVPVVTSSSLRTKVTESNSDFHFIEFVVRDSLKVTDGVYFASTFVQADGREVLVVQNIANKQINKTFAFDKVILRFTFLYDDSFEEDGGSGEVNSGRLWLKGVDSCVARWWFWQGWWRRMANDD</sequence>
<gene>
    <name evidence="1" type="ORF">V8G54_002285</name>
</gene>